<gene>
    <name evidence="1" type="ORF">GCM10010251_27250</name>
</gene>
<dbReference type="EMBL" id="BMSX01000005">
    <property type="protein sequence ID" value="GGR09959.1"/>
    <property type="molecule type" value="Genomic_DNA"/>
</dbReference>
<sequence>MRFGRLHVSQLVTHAFGLDRVEDAYEVFSHGTTSGALKVVLHRE</sequence>
<evidence type="ECO:0008006" key="3">
    <source>
        <dbReference type="Google" id="ProtNLM"/>
    </source>
</evidence>
<evidence type="ECO:0000313" key="2">
    <source>
        <dbReference type="Proteomes" id="UP000658320"/>
    </source>
</evidence>
<organism evidence="1 2">
    <name type="scientific">Streptomyces aurantiogriseus</name>
    <dbReference type="NCBI Taxonomy" id="66870"/>
    <lineage>
        <taxon>Bacteria</taxon>
        <taxon>Bacillati</taxon>
        <taxon>Actinomycetota</taxon>
        <taxon>Actinomycetes</taxon>
        <taxon>Kitasatosporales</taxon>
        <taxon>Streptomycetaceae</taxon>
        <taxon>Streptomyces</taxon>
    </lineage>
</organism>
<reference evidence="1" key="2">
    <citation type="submission" date="2020-09" db="EMBL/GenBank/DDBJ databases">
        <authorList>
            <person name="Sun Q."/>
            <person name="Ohkuma M."/>
        </authorList>
    </citation>
    <scope>NUCLEOTIDE SEQUENCE</scope>
    <source>
        <strain evidence="1">JCM 4346</strain>
    </source>
</reference>
<protein>
    <recommendedName>
        <fullName evidence="3">Alcohol dehydrogenase</fullName>
    </recommendedName>
</protein>
<proteinExistence type="predicted"/>
<comment type="caution">
    <text evidence="1">The sequence shown here is derived from an EMBL/GenBank/DDBJ whole genome shotgun (WGS) entry which is preliminary data.</text>
</comment>
<accession>A0A918C9B0</accession>
<reference evidence="1" key="1">
    <citation type="journal article" date="2014" name="Int. J. Syst. Evol. Microbiol.">
        <title>Complete genome sequence of Corynebacterium casei LMG S-19264T (=DSM 44701T), isolated from a smear-ripened cheese.</title>
        <authorList>
            <consortium name="US DOE Joint Genome Institute (JGI-PGF)"/>
            <person name="Walter F."/>
            <person name="Albersmeier A."/>
            <person name="Kalinowski J."/>
            <person name="Ruckert C."/>
        </authorList>
    </citation>
    <scope>NUCLEOTIDE SEQUENCE</scope>
    <source>
        <strain evidence="1">JCM 4346</strain>
    </source>
</reference>
<dbReference type="Proteomes" id="UP000658320">
    <property type="component" value="Unassembled WGS sequence"/>
</dbReference>
<dbReference type="AlphaFoldDB" id="A0A918C9B0"/>
<keyword evidence="2" id="KW-1185">Reference proteome</keyword>
<name>A0A918C9B0_9ACTN</name>
<evidence type="ECO:0000313" key="1">
    <source>
        <dbReference type="EMBL" id="GGR09959.1"/>
    </source>
</evidence>